<name>A0A1I8BEC5_MELHA</name>
<dbReference type="WBParaSite" id="MhA1_Contig2084.frz3.gene3">
    <property type="protein sequence ID" value="MhA1_Contig2084.frz3.gene3"/>
    <property type="gene ID" value="MhA1_Contig2084.frz3.gene3"/>
</dbReference>
<protein>
    <submittedName>
        <fullName evidence="2">Maelstrom domain-containing protein</fullName>
    </submittedName>
</protein>
<evidence type="ECO:0000313" key="2">
    <source>
        <dbReference type="WBParaSite" id="MhA1_Contig2084.frz3.gene3"/>
    </source>
</evidence>
<accession>A0A1I8BEC5</accession>
<sequence>MFITSIYTEEFDNLVGKWPISIYNKFDEDKQLLLTFNEKILKNVLNICIDANNHTNQQTWKDWLCTKANLIQETLNDLILPNNWYKSSEEVTTVFNNLAEYFRGNYFNVESEFCINHLNQNKYEELKQKIHFMTIHADGSDRNRKLYELNDYIEKMIDEGFKAHYDYKNGLVIADNLYPKLFEIGCEITIAIKTFCEIGVPVNCYSLKSALSIFSAEMFITSIYTEEFDNLVGKWPISIYKYIDEGESSNVGGSDY</sequence>
<dbReference type="AlphaFoldDB" id="A0A1I8BEC5"/>
<organism evidence="1 2">
    <name type="scientific">Meloidogyne hapla</name>
    <name type="common">Root-knot nematode worm</name>
    <dbReference type="NCBI Taxonomy" id="6305"/>
    <lineage>
        <taxon>Eukaryota</taxon>
        <taxon>Metazoa</taxon>
        <taxon>Ecdysozoa</taxon>
        <taxon>Nematoda</taxon>
        <taxon>Chromadorea</taxon>
        <taxon>Rhabditida</taxon>
        <taxon>Tylenchina</taxon>
        <taxon>Tylenchomorpha</taxon>
        <taxon>Tylenchoidea</taxon>
        <taxon>Meloidogynidae</taxon>
        <taxon>Meloidogyninae</taxon>
        <taxon>Meloidogyne</taxon>
    </lineage>
</organism>
<reference evidence="2" key="1">
    <citation type="submission" date="2016-11" db="UniProtKB">
        <authorList>
            <consortium name="WormBaseParasite"/>
        </authorList>
    </citation>
    <scope>IDENTIFICATION</scope>
</reference>
<evidence type="ECO:0000313" key="1">
    <source>
        <dbReference type="Proteomes" id="UP000095281"/>
    </source>
</evidence>
<dbReference type="Proteomes" id="UP000095281">
    <property type="component" value="Unplaced"/>
</dbReference>
<proteinExistence type="predicted"/>
<keyword evidence="1" id="KW-1185">Reference proteome</keyword>